<protein>
    <recommendedName>
        <fullName evidence="8">Rhodopsin domain-containing protein</fullName>
    </recommendedName>
</protein>
<reference evidence="9 10" key="1">
    <citation type="submission" date="2021-02" db="EMBL/GenBank/DDBJ databases">
        <title>Genome assembly of Pseudopithomyces chartarum.</title>
        <authorList>
            <person name="Jauregui R."/>
            <person name="Singh J."/>
            <person name="Voisey C."/>
        </authorList>
    </citation>
    <scope>NUCLEOTIDE SEQUENCE [LARGE SCALE GENOMIC DNA]</scope>
    <source>
        <strain evidence="9 10">AGR01</strain>
    </source>
</reference>
<feature type="domain" description="Rhodopsin" evidence="8">
    <location>
        <begin position="20"/>
        <end position="266"/>
    </location>
</feature>
<organism evidence="9 10">
    <name type="scientific">Pseudopithomyces chartarum</name>
    <dbReference type="NCBI Taxonomy" id="1892770"/>
    <lineage>
        <taxon>Eukaryota</taxon>
        <taxon>Fungi</taxon>
        <taxon>Dikarya</taxon>
        <taxon>Ascomycota</taxon>
        <taxon>Pezizomycotina</taxon>
        <taxon>Dothideomycetes</taxon>
        <taxon>Pleosporomycetidae</taxon>
        <taxon>Pleosporales</taxon>
        <taxon>Massarineae</taxon>
        <taxon>Didymosphaeriaceae</taxon>
        <taxon>Pseudopithomyces</taxon>
    </lineage>
</organism>
<proteinExistence type="inferred from homology"/>
<dbReference type="PANTHER" id="PTHR33048">
    <property type="entry name" value="PTH11-LIKE INTEGRAL MEMBRANE PROTEIN (AFU_ORTHOLOGUE AFUA_5G11245)"/>
    <property type="match status" value="1"/>
</dbReference>
<feature type="transmembrane region" description="Helical" evidence="7">
    <location>
        <begin position="228"/>
        <end position="249"/>
    </location>
</feature>
<dbReference type="InterPro" id="IPR052337">
    <property type="entry name" value="SAT4-like"/>
</dbReference>
<dbReference type="EMBL" id="WVTA01000005">
    <property type="protein sequence ID" value="KAK3209951.1"/>
    <property type="molecule type" value="Genomic_DNA"/>
</dbReference>
<evidence type="ECO:0000259" key="8">
    <source>
        <dbReference type="Pfam" id="PF20684"/>
    </source>
</evidence>
<evidence type="ECO:0000256" key="2">
    <source>
        <dbReference type="ARBA" id="ARBA00022692"/>
    </source>
</evidence>
<evidence type="ECO:0000256" key="7">
    <source>
        <dbReference type="SAM" id="Phobius"/>
    </source>
</evidence>
<comment type="similarity">
    <text evidence="5">Belongs to the SAT4 family.</text>
</comment>
<sequence>MSQPGTSSTLLGICIVATVVRFYIRGFVQKQFGWDDGWLAFGICCLVAGMVVLYTMLDLMYEMEGIAATVNSGGIPDVSTIPPEALALMATLISKSVRYRRLSAAACVPLWGAICSVKFSFLALFKKLIRQMPIMTRYWWFVLAFNIAISLYGGTVFIVTCPYFEEKDIMKSLQCTSGAGMVATMNHSMAQMVLDIVGDLLTGYGVVLTIPIVLLWQIRIRLSQKIALGLTLCLTIIMIIITAARMIGLKHDGQLDYIWEIFFIAIAGEIGLMLVAVTAFRALYVSRAKTVGHQTITTFNWYHRSKSVVQKLISSFSGKPRSSDVSKSESGGGKEGFFMGDIPRGTITGVRTFIRKNGADSVVDVEHLGDSDSERRMLR</sequence>
<dbReference type="InterPro" id="IPR049326">
    <property type="entry name" value="Rhodopsin_dom_fungi"/>
</dbReference>
<accession>A0AAN6LZE7</accession>
<comment type="caution">
    <text evidence="9">The sequence shown here is derived from an EMBL/GenBank/DDBJ whole genome shotgun (WGS) entry which is preliminary data.</text>
</comment>
<dbReference type="GO" id="GO:0016020">
    <property type="term" value="C:membrane"/>
    <property type="evidence" value="ECO:0007669"/>
    <property type="project" value="UniProtKB-SubCell"/>
</dbReference>
<evidence type="ECO:0000313" key="9">
    <source>
        <dbReference type="EMBL" id="KAK3209951.1"/>
    </source>
</evidence>
<keyword evidence="10" id="KW-1185">Reference proteome</keyword>
<evidence type="ECO:0000256" key="5">
    <source>
        <dbReference type="ARBA" id="ARBA00038359"/>
    </source>
</evidence>
<dbReference type="AlphaFoldDB" id="A0AAN6LZE7"/>
<feature type="region of interest" description="Disordered" evidence="6">
    <location>
        <begin position="317"/>
        <end position="340"/>
    </location>
</feature>
<feature type="transmembrane region" description="Helical" evidence="7">
    <location>
        <begin position="196"/>
        <end position="216"/>
    </location>
</feature>
<dbReference type="PANTHER" id="PTHR33048:SF92">
    <property type="entry name" value="INTEGRAL MEMBRANE PROTEIN"/>
    <property type="match status" value="1"/>
</dbReference>
<feature type="transmembrane region" description="Helical" evidence="7">
    <location>
        <begin position="6"/>
        <end position="24"/>
    </location>
</feature>
<keyword evidence="3 7" id="KW-1133">Transmembrane helix</keyword>
<name>A0AAN6LZE7_9PLEO</name>
<feature type="transmembrane region" description="Helical" evidence="7">
    <location>
        <begin position="36"/>
        <end position="57"/>
    </location>
</feature>
<keyword evidence="2 7" id="KW-0812">Transmembrane</keyword>
<evidence type="ECO:0000256" key="4">
    <source>
        <dbReference type="ARBA" id="ARBA00023136"/>
    </source>
</evidence>
<feature type="transmembrane region" description="Helical" evidence="7">
    <location>
        <begin position="102"/>
        <end position="125"/>
    </location>
</feature>
<feature type="transmembrane region" description="Helical" evidence="7">
    <location>
        <begin position="261"/>
        <end position="284"/>
    </location>
</feature>
<evidence type="ECO:0000256" key="6">
    <source>
        <dbReference type="SAM" id="MobiDB-lite"/>
    </source>
</evidence>
<dbReference type="Proteomes" id="UP001280581">
    <property type="component" value="Unassembled WGS sequence"/>
</dbReference>
<feature type="transmembrane region" description="Helical" evidence="7">
    <location>
        <begin position="137"/>
        <end position="160"/>
    </location>
</feature>
<dbReference type="Pfam" id="PF20684">
    <property type="entry name" value="Fung_rhodopsin"/>
    <property type="match status" value="1"/>
</dbReference>
<gene>
    <name evidence="9" type="ORF">GRF29_44g1154328</name>
</gene>
<evidence type="ECO:0000256" key="1">
    <source>
        <dbReference type="ARBA" id="ARBA00004141"/>
    </source>
</evidence>
<keyword evidence="4 7" id="KW-0472">Membrane</keyword>
<evidence type="ECO:0000313" key="10">
    <source>
        <dbReference type="Proteomes" id="UP001280581"/>
    </source>
</evidence>
<comment type="subcellular location">
    <subcellularLocation>
        <location evidence="1">Membrane</location>
        <topology evidence="1">Multi-pass membrane protein</topology>
    </subcellularLocation>
</comment>
<evidence type="ECO:0000256" key="3">
    <source>
        <dbReference type="ARBA" id="ARBA00022989"/>
    </source>
</evidence>